<evidence type="ECO:0000259" key="7">
    <source>
        <dbReference type="Pfam" id="PF00892"/>
    </source>
</evidence>
<feature type="transmembrane region" description="Helical" evidence="6">
    <location>
        <begin position="209"/>
        <end position="228"/>
    </location>
</feature>
<dbReference type="RefSeq" id="WP_140003981.1">
    <property type="nucleotide sequence ID" value="NZ_CP040946.1"/>
</dbReference>
<evidence type="ECO:0000256" key="1">
    <source>
        <dbReference type="ARBA" id="ARBA00004651"/>
    </source>
</evidence>
<feature type="transmembrane region" description="Helical" evidence="6">
    <location>
        <begin position="122"/>
        <end position="139"/>
    </location>
</feature>
<evidence type="ECO:0000256" key="2">
    <source>
        <dbReference type="ARBA" id="ARBA00022475"/>
    </source>
</evidence>
<accession>A0A5B8CTN7</accession>
<feature type="transmembrane region" description="Helical" evidence="6">
    <location>
        <begin position="145"/>
        <end position="165"/>
    </location>
</feature>
<evidence type="ECO:0000256" key="4">
    <source>
        <dbReference type="ARBA" id="ARBA00022989"/>
    </source>
</evidence>
<feature type="transmembrane region" description="Helical" evidence="6">
    <location>
        <begin position="240"/>
        <end position="259"/>
    </location>
</feature>
<feature type="transmembrane region" description="Helical" evidence="6">
    <location>
        <begin position="91"/>
        <end position="113"/>
    </location>
</feature>
<dbReference type="PANTHER" id="PTHR32322">
    <property type="entry name" value="INNER MEMBRANE TRANSPORTER"/>
    <property type="match status" value="1"/>
</dbReference>
<keyword evidence="5 6" id="KW-0472">Membrane</keyword>
<gene>
    <name evidence="8" type="ORF">FIU01_08980</name>
</gene>
<dbReference type="SUPFAM" id="SSF103481">
    <property type="entry name" value="Multidrug resistance efflux transporter EmrE"/>
    <property type="match status" value="2"/>
</dbReference>
<feature type="transmembrane region" description="Helical" evidence="6">
    <location>
        <begin position="177"/>
        <end position="197"/>
    </location>
</feature>
<dbReference type="AlphaFoldDB" id="A0A5B8CTN7"/>
<dbReference type="Proteomes" id="UP000311008">
    <property type="component" value="Chromosome"/>
</dbReference>
<keyword evidence="4 6" id="KW-1133">Transmembrane helix</keyword>
<evidence type="ECO:0000256" key="5">
    <source>
        <dbReference type="ARBA" id="ARBA00023136"/>
    </source>
</evidence>
<organism evidence="8 9">
    <name type="scientific">Methylophilus medardicus</name>
    <dbReference type="NCBI Taxonomy" id="2588534"/>
    <lineage>
        <taxon>Bacteria</taxon>
        <taxon>Pseudomonadati</taxon>
        <taxon>Pseudomonadota</taxon>
        <taxon>Betaproteobacteria</taxon>
        <taxon>Nitrosomonadales</taxon>
        <taxon>Methylophilaceae</taxon>
        <taxon>Methylophilus</taxon>
    </lineage>
</organism>
<feature type="transmembrane region" description="Helical" evidence="6">
    <location>
        <begin position="34"/>
        <end position="54"/>
    </location>
</feature>
<feature type="transmembrane region" description="Helical" evidence="6">
    <location>
        <begin position="7"/>
        <end position="28"/>
    </location>
</feature>
<dbReference type="InterPro" id="IPR050638">
    <property type="entry name" value="AA-Vitamin_Transporters"/>
</dbReference>
<name>A0A5B8CTN7_9PROT</name>
<sequence length="288" mass="30542">MHLLKTYLMATIAAIFWGANFNLARPVIAEMGPYVAGASRYVLAALAMMLIVWLRHTALSLTHWKAYLTLGVVGVFGFNLFFFLGMETSSAINGALIMALNPLLTAILGYWMLGDRPSTQQWIAFPVGIAGVAIVVLGAGAQLQIAVGDIYILTAAVNWALYNVLVKKMMPKQVSGIANTTGIMTFGAMALSTAALWHGDPVVIPTFHAGAALLTMSLGGGVLAYLFWNASIAHLGPSKAAIFMNLVPVTTMLIAAIQHTPPSHAQWIGAILVISAVTFSSVSLSKKA</sequence>
<keyword evidence="3 6" id="KW-0812">Transmembrane</keyword>
<comment type="subcellular location">
    <subcellularLocation>
        <location evidence="1">Cell membrane</location>
        <topology evidence="1">Multi-pass membrane protein</topology>
    </subcellularLocation>
</comment>
<keyword evidence="9" id="KW-1185">Reference proteome</keyword>
<evidence type="ECO:0000256" key="3">
    <source>
        <dbReference type="ARBA" id="ARBA00022692"/>
    </source>
</evidence>
<dbReference type="KEGG" id="mmec:FIU01_08980"/>
<reference evidence="9" key="1">
    <citation type="journal article" date="2019" name="ISME J.">
        <title>Evolution in action: habitat transition from sediment to the pelagial leads to genome streamlining in Methylophilaceae.</title>
        <authorList>
            <person name="Salcher M."/>
            <person name="Schaefle D."/>
            <person name="Kaspar M."/>
            <person name="Neuenschwander S.M."/>
            <person name="Ghai R."/>
        </authorList>
    </citation>
    <scope>NUCLEOTIDE SEQUENCE [LARGE SCALE GENOMIC DNA]</scope>
    <source>
        <strain evidence="9">MMS-M-51</strain>
    </source>
</reference>
<keyword evidence="2" id="KW-1003">Cell membrane</keyword>
<feature type="transmembrane region" description="Helical" evidence="6">
    <location>
        <begin position="265"/>
        <end position="284"/>
    </location>
</feature>
<protein>
    <submittedName>
        <fullName evidence="8">EamA/RhaT family transporter</fullName>
    </submittedName>
</protein>
<feature type="domain" description="EamA" evidence="7">
    <location>
        <begin position="5"/>
        <end position="136"/>
    </location>
</feature>
<dbReference type="InterPro" id="IPR037185">
    <property type="entry name" value="EmrE-like"/>
</dbReference>
<feature type="transmembrane region" description="Helical" evidence="6">
    <location>
        <begin position="66"/>
        <end position="85"/>
    </location>
</feature>
<dbReference type="GO" id="GO:0005886">
    <property type="term" value="C:plasma membrane"/>
    <property type="evidence" value="ECO:0007669"/>
    <property type="project" value="UniProtKB-SubCell"/>
</dbReference>
<proteinExistence type="predicted"/>
<evidence type="ECO:0000313" key="8">
    <source>
        <dbReference type="EMBL" id="QDC44651.1"/>
    </source>
</evidence>
<feature type="domain" description="EamA" evidence="7">
    <location>
        <begin position="148"/>
        <end position="281"/>
    </location>
</feature>
<evidence type="ECO:0000256" key="6">
    <source>
        <dbReference type="SAM" id="Phobius"/>
    </source>
</evidence>
<dbReference type="OrthoDB" id="4167046at2"/>
<dbReference type="Pfam" id="PF00892">
    <property type="entry name" value="EamA"/>
    <property type="match status" value="2"/>
</dbReference>
<dbReference type="EMBL" id="CP040946">
    <property type="protein sequence ID" value="QDC44651.1"/>
    <property type="molecule type" value="Genomic_DNA"/>
</dbReference>
<dbReference type="InterPro" id="IPR000620">
    <property type="entry name" value="EamA_dom"/>
</dbReference>
<evidence type="ECO:0000313" key="9">
    <source>
        <dbReference type="Proteomes" id="UP000311008"/>
    </source>
</evidence>
<dbReference type="PANTHER" id="PTHR32322:SF18">
    <property type="entry name" value="S-ADENOSYLMETHIONINE_S-ADENOSYLHOMOCYSTEINE TRANSPORTER"/>
    <property type="match status" value="1"/>
</dbReference>